<organism evidence="7 8">
    <name type="scientific">Candidatus Glassbacteria bacterium RIFCSPLOWO2_12_FULL_58_11</name>
    <dbReference type="NCBI Taxonomy" id="1817867"/>
    <lineage>
        <taxon>Bacteria</taxon>
        <taxon>Candidatus Glassiibacteriota</taxon>
    </lineage>
</organism>
<dbReference type="PANTHER" id="PTHR33529:SF6">
    <property type="entry name" value="YJGP_YJGQ FAMILY PERMEASE"/>
    <property type="match status" value="1"/>
</dbReference>
<accession>A0A1F5YKH3</accession>
<keyword evidence="4 6" id="KW-1133">Transmembrane helix</keyword>
<evidence type="ECO:0008006" key="9">
    <source>
        <dbReference type="Google" id="ProtNLM"/>
    </source>
</evidence>
<gene>
    <name evidence="7" type="ORF">A3F83_02075</name>
</gene>
<feature type="transmembrane region" description="Helical" evidence="6">
    <location>
        <begin position="387"/>
        <end position="406"/>
    </location>
</feature>
<keyword evidence="3 6" id="KW-0812">Transmembrane</keyword>
<dbReference type="GO" id="GO:0015920">
    <property type="term" value="P:lipopolysaccharide transport"/>
    <property type="evidence" value="ECO:0007669"/>
    <property type="project" value="TreeGrafter"/>
</dbReference>
<comment type="subcellular location">
    <subcellularLocation>
        <location evidence="1">Cell membrane</location>
        <topology evidence="1">Multi-pass membrane protein</topology>
    </subcellularLocation>
</comment>
<comment type="caution">
    <text evidence="7">The sequence shown here is derived from an EMBL/GenBank/DDBJ whole genome shotgun (WGS) entry which is preliminary data.</text>
</comment>
<protein>
    <recommendedName>
        <fullName evidence="9">Lipopolysaccharide export system permease protein LptF</fullName>
    </recommendedName>
</protein>
<dbReference type="GO" id="GO:0043190">
    <property type="term" value="C:ATP-binding cassette (ABC) transporter complex"/>
    <property type="evidence" value="ECO:0007669"/>
    <property type="project" value="TreeGrafter"/>
</dbReference>
<dbReference type="PANTHER" id="PTHR33529">
    <property type="entry name" value="SLR0882 PROTEIN-RELATED"/>
    <property type="match status" value="1"/>
</dbReference>
<name>A0A1F5YKH3_9BACT</name>
<dbReference type="InterPro" id="IPR005495">
    <property type="entry name" value="LptG/LptF_permease"/>
</dbReference>
<feature type="transmembrane region" description="Helical" evidence="6">
    <location>
        <begin position="99"/>
        <end position="117"/>
    </location>
</feature>
<dbReference type="Proteomes" id="UP000179129">
    <property type="component" value="Unassembled WGS sequence"/>
</dbReference>
<evidence type="ECO:0000256" key="6">
    <source>
        <dbReference type="SAM" id="Phobius"/>
    </source>
</evidence>
<proteinExistence type="predicted"/>
<feature type="transmembrane region" description="Helical" evidence="6">
    <location>
        <begin position="48"/>
        <end position="78"/>
    </location>
</feature>
<evidence type="ECO:0000256" key="3">
    <source>
        <dbReference type="ARBA" id="ARBA00022692"/>
    </source>
</evidence>
<evidence type="ECO:0000256" key="1">
    <source>
        <dbReference type="ARBA" id="ARBA00004651"/>
    </source>
</evidence>
<keyword evidence="5 6" id="KW-0472">Membrane</keyword>
<sequence length="502" mass="56003">MKTLHRYILFELTGPFIVSFSLLTFILFMRNMVFLFPKIAGKHLGWTVIAELIVLSLPFIVALVLPMAVLVGIIMSFGRLSADNEITAMKALGIPAHRLMLAPLGAAVVLMVAAIWFNDRVLPEANHRYKNLLIDIAYLKPTLKLREGVIMDEFGGMGILVNRIKEKKEKRNLSLTAPDQTELGEREPAGPAELFGIIITENPPSGPRKTIVADSGAIRMAPDNKDALLTLYHGEIQEVDPQRQQQFQRLFFTRHQLRLRDVGGMFDRGHSSSYRSDRELTLRMIRDRIAQWRLEADSLYRMARVLLDSLPAGDSASGDFEKALQSSGGKNFGRVLPRVEPAAAELPSGTLTSYLKSPKMRLIQTCREAGYTQQRIASLEVEFWKKFAIPFASLIFVLLGVPLGILSRRGGAGVSISISMGVFLVYWICLISGETLADRLLISPFWAMWTPNAIFLVVGFWLLIVQVRGNRSLALARGGIDFNPLKPLARLLRKKRGHAGEA</sequence>
<reference evidence="7 8" key="1">
    <citation type="journal article" date="2016" name="Nat. Commun.">
        <title>Thousands of microbial genomes shed light on interconnected biogeochemical processes in an aquifer system.</title>
        <authorList>
            <person name="Anantharaman K."/>
            <person name="Brown C.T."/>
            <person name="Hug L.A."/>
            <person name="Sharon I."/>
            <person name="Castelle C.J."/>
            <person name="Probst A.J."/>
            <person name="Thomas B.C."/>
            <person name="Singh A."/>
            <person name="Wilkins M.J."/>
            <person name="Karaoz U."/>
            <person name="Brodie E.L."/>
            <person name="Williams K.H."/>
            <person name="Hubbard S.S."/>
            <person name="Banfield J.F."/>
        </authorList>
    </citation>
    <scope>NUCLEOTIDE SEQUENCE [LARGE SCALE GENOMIC DNA]</scope>
</reference>
<evidence type="ECO:0000256" key="4">
    <source>
        <dbReference type="ARBA" id="ARBA00022989"/>
    </source>
</evidence>
<dbReference type="STRING" id="1817867.A3F83_02075"/>
<dbReference type="AlphaFoldDB" id="A0A1F5YKH3"/>
<dbReference type="EMBL" id="MFIX01000249">
    <property type="protein sequence ID" value="OGG00645.1"/>
    <property type="molecule type" value="Genomic_DNA"/>
</dbReference>
<evidence type="ECO:0000313" key="8">
    <source>
        <dbReference type="Proteomes" id="UP000179129"/>
    </source>
</evidence>
<feature type="transmembrane region" description="Helical" evidence="6">
    <location>
        <begin position="7"/>
        <end position="28"/>
    </location>
</feature>
<evidence type="ECO:0000313" key="7">
    <source>
        <dbReference type="EMBL" id="OGG00645.1"/>
    </source>
</evidence>
<evidence type="ECO:0000256" key="5">
    <source>
        <dbReference type="ARBA" id="ARBA00023136"/>
    </source>
</evidence>
<feature type="transmembrane region" description="Helical" evidence="6">
    <location>
        <begin position="413"/>
        <end position="433"/>
    </location>
</feature>
<feature type="transmembrane region" description="Helical" evidence="6">
    <location>
        <begin position="445"/>
        <end position="465"/>
    </location>
</feature>
<keyword evidence="2" id="KW-1003">Cell membrane</keyword>
<evidence type="ECO:0000256" key="2">
    <source>
        <dbReference type="ARBA" id="ARBA00022475"/>
    </source>
</evidence>
<dbReference type="Pfam" id="PF03739">
    <property type="entry name" value="LptF_LptG"/>
    <property type="match status" value="1"/>
</dbReference>